<dbReference type="OrthoDB" id="3870679at2759"/>
<feature type="compositionally biased region" description="Polar residues" evidence="1">
    <location>
        <begin position="396"/>
        <end position="410"/>
    </location>
</feature>
<feature type="compositionally biased region" description="Basic and acidic residues" evidence="1">
    <location>
        <begin position="453"/>
        <end position="463"/>
    </location>
</feature>
<feature type="region of interest" description="Disordered" evidence="1">
    <location>
        <begin position="50"/>
        <end position="266"/>
    </location>
</feature>
<dbReference type="EMBL" id="CP055902">
    <property type="protein sequence ID" value="QKX62882.1"/>
    <property type="molecule type" value="Genomic_DNA"/>
</dbReference>
<feature type="region of interest" description="Disordered" evidence="1">
    <location>
        <begin position="312"/>
        <end position="541"/>
    </location>
</feature>
<dbReference type="KEGG" id="trg:TRUGW13939_10050"/>
<feature type="compositionally biased region" description="Polar residues" evidence="1">
    <location>
        <begin position="148"/>
        <end position="157"/>
    </location>
</feature>
<feature type="compositionally biased region" description="Low complexity" evidence="1">
    <location>
        <begin position="412"/>
        <end position="428"/>
    </location>
</feature>
<dbReference type="Proteomes" id="UP000509510">
    <property type="component" value="Chromosome V"/>
</dbReference>
<gene>
    <name evidence="2" type="ORF">TRUGW13939_10050</name>
</gene>
<dbReference type="AlphaFoldDB" id="A0A7H8R963"/>
<reference evidence="3" key="1">
    <citation type="submission" date="2020-06" db="EMBL/GenBank/DDBJ databases">
        <title>A chromosome-scale genome assembly of Talaromyces rugulosus W13939.</title>
        <authorList>
            <person name="Wang B."/>
            <person name="Guo L."/>
            <person name="Ye K."/>
            <person name="Wang L."/>
        </authorList>
    </citation>
    <scope>NUCLEOTIDE SEQUENCE [LARGE SCALE GENOMIC DNA]</scope>
    <source>
        <strain evidence="3">W13939</strain>
    </source>
</reference>
<feature type="compositionally biased region" description="Polar residues" evidence="1">
    <location>
        <begin position="125"/>
        <end position="139"/>
    </location>
</feature>
<keyword evidence="3" id="KW-1185">Reference proteome</keyword>
<evidence type="ECO:0000313" key="3">
    <source>
        <dbReference type="Proteomes" id="UP000509510"/>
    </source>
</evidence>
<dbReference type="RefSeq" id="XP_035349056.1">
    <property type="nucleotide sequence ID" value="XM_035493163.1"/>
</dbReference>
<feature type="compositionally biased region" description="Basic residues" evidence="1">
    <location>
        <begin position="313"/>
        <end position="326"/>
    </location>
</feature>
<feature type="region of interest" description="Disordered" evidence="1">
    <location>
        <begin position="1"/>
        <end position="24"/>
    </location>
</feature>
<organism evidence="2 3">
    <name type="scientific">Talaromyces rugulosus</name>
    <name type="common">Penicillium rugulosum</name>
    <dbReference type="NCBI Taxonomy" id="121627"/>
    <lineage>
        <taxon>Eukaryota</taxon>
        <taxon>Fungi</taxon>
        <taxon>Dikarya</taxon>
        <taxon>Ascomycota</taxon>
        <taxon>Pezizomycotina</taxon>
        <taxon>Eurotiomycetes</taxon>
        <taxon>Eurotiomycetidae</taxon>
        <taxon>Eurotiales</taxon>
        <taxon>Trichocomaceae</taxon>
        <taxon>Talaromyces</taxon>
        <taxon>Talaromyces sect. Islandici</taxon>
    </lineage>
</organism>
<feature type="compositionally biased region" description="Polar residues" evidence="1">
    <location>
        <begin position="608"/>
        <end position="625"/>
    </location>
</feature>
<proteinExistence type="predicted"/>
<evidence type="ECO:0000313" key="2">
    <source>
        <dbReference type="EMBL" id="QKX62882.1"/>
    </source>
</evidence>
<feature type="compositionally biased region" description="Low complexity" evidence="1">
    <location>
        <begin position="371"/>
        <end position="385"/>
    </location>
</feature>
<feature type="compositionally biased region" description="Basic and acidic residues" evidence="1">
    <location>
        <begin position="187"/>
        <end position="196"/>
    </location>
</feature>
<feature type="region of interest" description="Disordered" evidence="1">
    <location>
        <begin position="608"/>
        <end position="644"/>
    </location>
</feature>
<sequence>MPDLELVSAPSPGRPLFKAHKSLPRRREIESNLKSIDIFSAPIGNDHIVAVAPSLPLTPPNPTQDDQSETTPRQQDQLSSPHSQNTATPTIAKSHQFSPPTPDITPPRMRETTPNNRRPPLFLDSSISSRAESFQTARESPSDEDIAESQNPSTPSLAQRPHRKPCLKPSPLANDVGSSATTPEGKPASDDFEIVKPKKIPNGNMDTVQQQTTASTSSLPRKRKPRGAKKNNRARATKENGDHAPASGESHESLLPKSHPSSETLALEKFGAEIGWNLTGQEQKLVDRVDSWRNSAGSFNSTIEAQVIELTPQKRRTLRHTGKRTSLRSVSSPNPPPARTSVELGADSSHRLIHKPARISDLKRHSAASDKSVSNSVTSSNPPKTEVIPVVVIPQRRSSLKSSAPPSRNHSLTRSQTSSRRNTSVSRSRASDPVPRPRKRTMSDSLPAASTHRRADSRGRGVDRPPIPPRSSSLSAPTSRTNSRTASLTSESLRQHTEAMNFAVKLPEKDSALPSPRIVLPDEPKDTKNPEPAPPPHHADDAERLRAPSLHFTQSSVVSSSPGPIEIREATMVSFFPHNNESLLLINPNIQPESRAVTALRGWALNQPASVRTPEQSTAAVNTDSPLRNPRTPPKPPAPAAILPTPMDEVDQQIGYPSGDQQRNNRFSRGIGSVRRALSARRHSDTPSTPLFRSLSIRSARSRRAAKTADNEPHPFWQPRGFWDDFDDSGNENLAAAYPARQIQNPPDEDTFVSNSLGLPQKRVIFSGPVALARRISNSRRTRRRRLPLSQQRNQSNNSKFDLAMGIARTGSPYQQHAVRLRSRLRMFMPLTVYRDFQQRVRHTRQLRAKARLEARREKLKKSIGPKSLANPYSIGAFSNGTPFDETSGPRL</sequence>
<feature type="compositionally biased region" description="Polar residues" evidence="1">
    <location>
        <begin position="63"/>
        <end position="98"/>
    </location>
</feature>
<feature type="region of interest" description="Disordered" evidence="1">
    <location>
        <begin position="859"/>
        <end position="892"/>
    </location>
</feature>
<feature type="compositionally biased region" description="Basic and acidic residues" evidence="1">
    <location>
        <begin position="358"/>
        <end position="368"/>
    </location>
</feature>
<dbReference type="GeneID" id="55997531"/>
<feature type="compositionally biased region" description="Polar residues" evidence="1">
    <location>
        <begin position="478"/>
        <end position="492"/>
    </location>
</feature>
<feature type="compositionally biased region" description="Low complexity" evidence="1">
    <location>
        <begin position="209"/>
        <end position="218"/>
    </location>
</feature>
<accession>A0A7H8R963</accession>
<feature type="compositionally biased region" description="Basic and acidic residues" evidence="1">
    <location>
        <begin position="520"/>
        <end position="529"/>
    </location>
</feature>
<evidence type="ECO:0000256" key="1">
    <source>
        <dbReference type="SAM" id="MobiDB-lite"/>
    </source>
</evidence>
<protein>
    <submittedName>
        <fullName evidence="2">Uncharacterized protein</fullName>
    </submittedName>
</protein>
<feature type="compositionally biased region" description="Basic residues" evidence="1">
    <location>
        <begin position="220"/>
        <end position="235"/>
    </location>
</feature>
<name>A0A7H8R963_TALRU</name>